<keyword evidence="2" id="KW-0812">Transmembrane</keyword>
<reference evidence="3 4" key="1">
    <citation type="submission" date="2024-10" db="EMBL/GenBank/DDBJ databases">
        <title>Updated reference genomes for cyclostephanoid diatoms.</title>
        <authorList>
            <person name="Roberts W.R."/>
            <person name="Alverson A.J."/>
        </authorList>
    </citation>
    <scope>NUCLEOTIDE SEQUENCE [LARGE SCALE GENOMIC DNA]</scope>
    <source>
        <strain evidence="3 4">AJA010-31</strain>
    </source>
</reference>
<evidence type="ECO:0000256" key="2">
    <source>
        <dbReference type="SAM" id="Phobius"/>
    </source>
</evidence>
<evidence type="ECO:0000256" key="1">
    <source>
        <dbReference type="SAM" id="MobiDB-lite"/>
    </source>
</evidence>
<feature type="region of interest" description="Disordered" evidence="1">
    <location>
        <begin position="1"/>
        <end position="26"/>
    </location>
</feature>
<evidence type="ECO:0000313" key="4">
    <source>
        <dbReference type="Proteomes" id="UP001530400"/>
    </source>
</evidence>
<evidence type="ECO:0000313" key="3">
    <source>
        <dbReference type="EMBL" id="KAL3765791.1"/>
    </source>
</evidence>
<feature type="transmembrane region" description="Helical" evidence="2">
    <location>
        <begin position="35"/>
        <end position="53"/>
    </location>
</feature>
<dbReference type="Proteomes" id="UP001530400">
    <property type="component" value="Unassembled WGS sequence"/>
</dbReference>
<accession>A0ABD3MSG0</accession>
<keyword evidence="2" id="KW-0472">Membrane</keyword>
<dbReference type="AlphaFoldDB" id="A0ABD3MSG0"/>
<name>A0ABD3MSG0_9STRA</name>
<protein>
    <submittedName>
        <fullName evidence="3">Uncharacterized protein</fullName>
    </submittedName>
</protein>
<keyword evidence="2" id="KW-1133">Transmembrane helix</keyword>
<proteinExistence type="predicted"/>
<sequence length="91" mass="10145">MPSMYSIPDTPKTHFQSSAEAVAQGPPPPLVQSKIFLFDNFIFAVPIAPFPALTNLSRNTKVKLAPRMTSWDSSICQDRDRQPPSIIMLEN</sequence>
<comment type="caution">
    <text evidence="3">The sequence shown here is derived from an EMBL/GenBank/DDBJ whole genome shotgun (WGS) entry which is preliminary data.</text>
</comment>
<keyword evidence="4" id="KW-1185">Reference proteome</keyword>
<organism evidence="3 4">
    <name type="scientific">Cyclotella atomus</name>
    <dbReference type="NCBI Taxonomy" id="382360"/>
    <lineage>
        <taxon>Eukaryota</taxon>
        <taxon>Sar</taxon>
        <taxon>Stramenopiles</taxon>
        <taxon>Ochrophyta</taxon>
        <taxon>Bacillariophyta</taxon>
        <taxon>Coscinodiscophyceae</taxon>
        <taxon>Thalassiosirophycidae</taxon>
        <taxon>Stephanodiscales</taxon>
        <taxon>Stephanodiscaceae</taxon>
        <taxon>Cyclotella</taxon>
    </lineage>
</organism>
<gene>
    <name evidence="3" type="ORF">ACHAWO_011738</name>
</gene>
<dbReference type="EMBL" id="JALLPJ020001396">
    <property type="protein sequence ID" value="KAL3765791.1"/>
    <property type="molecule type" value="Genomic_DNA"/>
</dbReference>